<dbReference type="InterPro" id="IPR004821">
    <property type="entry name" value="Cyt_trans-like"/>
</dbReference>
<protein>
    <recommendedName>
        <fullName evidence="7">Bifunctional riboflavin kinase/FMN adenylyltransferase</fullName>
        <ecNumber evidence="5">2.7.1.26</ecNumber>
        <ecNumber evidence="6">2.7.7.2</ecNumber>
    </recommendedName>
    <alternativeName>
        <fullName evidence="17">Riboflavin biosynthesis protein RibF</fullName>
    </alternativeName>
</protein>
<dbReference type="NCBIfam" id="NF004160">
    <property type="entry name" value="PRK05627.1-3"/>
    <property type="match status" value="1"/>
</dbReference>
<evidence type="ECO:0000256" key="12">
    <source>
        <dbReference type="ARBA" id="ARBA00022741"/>
    </source>
</evidence>
<evidence type="ECO:0000256" key="19">
    <source>
        <dbReference type="ARBA" id="ARBA00049494"/>
    </source>
</evidence>
<dbReference type="Gene3D" id="3.40.50.620">
    <property type="entry name" value="HUPs"/>
    <property type="match status" value="1"/>
</dbReference>
<dbReference type="Gene3D" id="2.40.30.30">
    <property type="entry name" value="Riboflavin kinase-like"/>
    <property type="match status" value="1"/>
</dbReference>
<comment type="similarity">
    <text evidence="4">Belongs to the RibF family.</text>
</comment>
<proteinExistence type="inferred from homology"/>
<evidence type="ECO:0000256" key="10">
    <source>
        <dbReference type="ARBA" id="ARBA00022679"/>
    </source>
</evidence>
<dbReference type="GO" id="GO:0009398">
    <property type="term" value="P:FMN biosynthetic process"/>
    <property type="evidence" value="ECO:0007669"/>
    <property type="project" value="UniProtKB-UniPathway"/>
</dbReference>
<keyword evidence="22" id="KW-1185">Reference proteome</keyword>
<evidence type="ECO:0000256" key="15">
    <source>
        <dbReference type="ARBA" id="ARBA00022840"/>
    </source>
</evidence>
<evidence type="ECO:0000256" key="9">
    <source>
        <dbReference type="ARBA" id="ARBA00022643"/>
    </source>
</evidence>
<comment type="pathway">
    <text evidence="3">Cofactor biosynthesis; FMN biosynthesis; FMN from riboflavin (ATP route): step 1/1.</text>
</comment>
<dbReference type="EC" id="2.7.7.2" evidence="6"/>
<organism evidence="21 22">
    <name type="scientific">Neolewinella agarilytica</name>
    <dbReference type="NCBI Taxonomy" id="478744"/>
    <lineage>
        <taxon>Bacteria</taxon>
        <taxon>Pseudomonadati</taxon>
        <taxon>Bacteroidota</taxon>
        <taxon>Saprospiria</taxon>
        <taxon>Saprospirales</taxon>
        <taxon>Lewinellaceae</taxon>
        <taxon>Neolewinella</taxon>
    </lineage>
</organism>
<dbReference type="Gene3D" id="3.90.550.10">
    <property type="entry name" value="Spore Coat Polysaccharide Biosynthesis Protein SpsA, Chain A"/>
    <property type="match status" value="1"/>
</dbReference>
<dbReference type="NCBIfam" id="TIGR00125">
    <property type="entry name" value="cyt_tran_rel"/>
    <property type="match status" value="1"/>
</dbReference>
<keyword evidence="10" id="KW-0808">Transferase</keyword>
<dbReference type="InterPro" id="IPR001173">
    <property type="entry name" value="Glyco_trans_2-like"/>
</dbReference>
<evidence type="ECO:0000256" key="2">
    <source>
        <dbReference type="ARBA" id="ARBA00004726"/>
    </source>
</evidence>
<dbReference type="Pfam" id="PF00535">
    <property type="entry name" value="Glycos_transf_2"/>
    <property type="match status" value="1"/>
</dbReference>
<evidence type="ECO:0000256" key="18">
    <source>
        <dbReference type="ARBA" id="ARBA00047880"/>
    </source>
</evidence>
<dbReference type="PANTHER" id="PTHR22749:SF6">
    <property type="entry name" value="RIBOFLAVIN KINASE"/>
    <property type="match status" value="1"/>
</dbReference>
<feature type="domain" description="Riboflavin kinase" evidence="20">
    <location>
        <begin position="183"/>
        <end position="309"/>
    </location>
</feature>
<reference evidence="22" key="1">
    <citation type="submission" date="2016-10" db="EMBL/GenBank/DDBJ databases">
        <authorList>
            <person name="Varghese N."/>
            <person name="Submissions S."/>
        </authorList>
    </citation>
    <scope>NUCLEOTIDE SEQUENCE [LARGE SCALE GENOMIC DNA]</scope>
    <source>
        <strain evidence="22">DSM 24740</strain>
    </source>
</reference>
<sequence>MTTHYQLSDLPRFRRAVVTIGSFDGVHRGHQSLLARIRRLAERRGGESVMITFDPHPRSVLRPEDDSLRLLTTTPEKIACCEEAGIDHLVVVPFNIEFSQQTPEEYIENFLVRHFHPDRIVIGYDHRFGKDRMGDVAYLDHLGQEHGYEVIEIDAQEVNDITVSSTKIRKALLAGEVSVAAELLGRPYELTGRVIEGQKIGRTIGFPTANLEPFHRLKLIPANGIYAVHARWKNQVLGGMLYIGDRPSLNDGRGITVELNLFDFNEDIYGDTITVTFHDHLRGDMELSSLDELKAQLSLDEAAAKAALAVPQKKEKDKEIYAPDTAVVILNYNGRNYLEKYLPGVVESLPPHARAIVADNLSTDDSIAWLREHYPEVECIELPENYGFANGYNMAMMQVKAEVYVLLNSDVRVSPNWLEVILPLFKKEDIGAVQPKILSEANPEVFEYAGAAGGYIDYLGYPFCRGRIFHHTERDEGQYDGRKEIFWASGAAFFCRADLFHALGGFEPEYFAHAEEIDLCWRMKRAGYRILAEPASVVYHVGGGTLNYNTPRKTYLNFRNTLTTSFKNEPIARLIWWLPVRLVLDGLAGLLFLSQGNVAHITSILKAHLHFYGHLGLWIGRRKERREQLEAARIGKDRTAIGRVADSVILHYYLLGHRRFAEIVNKQVPTEVQEVVK</sequence>
<comment type="pathway">
    <text evidence="2">Cofactor biosynthesis; FAD biosynthesis; FAD from FMN: step 1/1.</text>
</comment>
<dbReference type="GO" id="GO:0009231">
    <property type="term" value="P:riboflavin biosynthetic process"/>
    <property type="evidence" value="ECO:0007669"/>
    <property type="project" value="InterPro"/>
</dbReference>
<comment type="catalytic activity">
    <reaction evidence="19">
        <text>FMN + ATP + H(+) = FAD + diphosphate</text>
        <dbReference type="Rhea" id="RHEA:17237"/>
        <dbReference type="ChEBI" id="CHEBI:15378"/>
        <dbReference type="ChEBI" id="CHEBI:30616"/>
        <dbReference type="ChEBI" id="CHEBI:33019"/>
        <dbReference type="ChEBI" id="CHEBI:57692"/>
        <dbReference type="ChEBI" id="CHEBI:58210"/>
        <dbReference type="EC" id="2.7.7.2"/>
    </reaction>
</comment>
<keyword evidence="12" id="KW-0547">Nucleotide-binding</keyword>
<dbReference type="GO" id="GO:0006747">
    <property type="term" value="P:FAD biosynthetic process"/>
    <property type="evidence" value="ECO:0007669"/>
    <property type="project" value="UniProtKB-UniPathway"/>
</dbReference>
<evidence type="ECO:0000256" key="6">
    <source>
        <dbReference type="ARBA" id="ARBA00012393"/>
    </source>
</evidence>
<dbReference type="Proteomes" id="UP000199021">
    <property type="component" value="Unassembled WGS sequence"/>
</dbReference>
<evidence type="ECO:0000259" key="20">
    <source>
        <dbReference type="SMART" id="SM00904"/>
    </source>
</evidence>
<dbReference type="InterPro" id="IPR023465">
    <property type="entry name" value="Riboflavin_kinase_dom_sf"/>
</dbReference>
<keyword evidence="13" id="KW-0418">Kinase</keyword>
<evidence type="ECO:0000256" key="3">
    <source>
        <dbReference type="ARBA" id="ARBA00005201"/>
    </source>
</evidence>
<evidence type="ECO:0000256" key="5">
    <source>
        <dbReference type="ARBA" id="ARBA00012105"/>
    </source>
</evidence>
<dbReference type="InterPro" id="IPR014729">
    <property type="entry name" value="Rossmann-like_a/b/a_fold"/>
</dbReference>
<evidence type="ECO:0000256" key="14">
    <source>
        <dbReference type="ARBA" id="ARBA00022827"/>
    </source>
</evidence>
<evidence type="ECO:0000256" key="11">
    <source>
        <dbReference type="ARBA" id="ARBA00022695"/>
    </source>
</evidence>
<dbReference type="NCBIfam" id="TIGR00083">
    <property type="entry name" value="ribF"/>
    <property type="match status" value="1"/>
</dbReference>
<dbReference type="SMART" id="SM00904">
    <property type="entry name" value="Flavokinase"/>
    <property type="match status" value="1"/>
</dbReference>
<dbReference type="Pfam" id="PF01687">
    <property type="entry name" value="Flavokinase"/>
    <property type="match status" value="1"/>
</dbReference>
<comment type="function">
    <text evidence="1">Catalyzes the phosphorylation of riboflavin to FMN followed by the adenylation of FMN to FAD.</text>
</comment>
<evidence type="ECO:0000313" key="22">
    <source>
        <dbReference type="Proteomes" id="UP000199021"/>
    </source>
</evidence>
<dbReference type="GO" id="GO:0008531">
    <property type="term" value="F:riboflavin kinase activity"/>
    <property type="evidence" value="ECO:0007669"/>
    <property type="project" value="UniProtKB-EC"/>
</dbReference>
<keyword evidence="8" id="KW-0285">Flavoprotein</keyword>
<dbReference type="CDD" id="cd02064">
    <property type="entry name" value="FAD_synthetase_N"/>
    <property type="match status" value="1"/>
</dbReference>
<evidence type="ECO:0000256" key="4">
    <source>
        <dbReference type="ARBA" id="ARBA00010214"/>
    </source>
</evidence>
<dbReference type="PANTHER" id="PTHR22749">
    <property type="entry name" value="RIBOFLAVIN KINASE/FMN ADENYLYLTRANSFERASE"/>
    <property type="match status" value="1"/>
</dbReference>
<keyword evidence="9" id="KW-0288">FMN</keyword>
<dbReference type="Pfam" id="PF06574">
    <property type="entry name" value="FAD_syn"/>
    <property type="match status" value="1"/>
</dbReference>
<dbReference type="EC" id="2.7.1.26" evidence="5"/>
<dbReference type="RefSeq" id="WP_090164866.1">
    <property type="nucleotide sequence ID" value="NZ_FOFB01000001.1"/>
</dbReference>
<dbReference type="InterPro" id="IPR002606">
    <property type="entry name" value="Riboflavin_kinase_bac"/>
</dbReference>
<keyword evidence="11" id="KW-0548">Nucleotidyltransferase</keyword>
<dbReference type="InterPro" id="IPR015864">
    <property type="entry name" value="FAD_synthase"/>
</dbReference>
<dbReference type="InterPro" id="IPR023468">
    <property type="entry name" value="Riboflavin_kinase"/>
</dbReference>
<dbReference type="InterPro" id="IPR029044">
    <property type="entry name" value="Nucleotide-diphossugar_trans"/>
</dbReference>
<dbReference type="SUPFAM" id="SSF52374">
    <property type="entry name" value="Nucleotidylyl transferase"/>
    <property type="match status" value="1"/>
</dbReference>
<dbReference type="STRING" id="478744.SAMN05444359_101121"/>
<evidence type="ECO:0000256" key="1">
    <source>
        <dbReference type="ARBA" id="ARBA00002121"/>
    </source>
</evidence>
<gene>
    <name evidence="21" type="ORF">SAMN05444359_101121</name>
</gene>
<dbReference type="FunFam" id="3.40.50.620:FF:000021">
    <property type="entry name" value="Riboflavin biosynthesis protein"/>
    <property type="match status" value="1"/>
</dbReference>
<dbReference type="CDD" id="cd04186">
    <property type="entry name" value="GT_2_like_c"/>
    <property type="match status" value="1"/>
</dbReference>
<keyword evidence="16" id="KW-0511">Multifunctional enzyme</keyword>
<comment type="catalytic activity">
    <reaction evidence="18">
        <text>riboflavin + ATP = FMN + ADP + H(+)</text>
        <dbReference type="Rhea" id="RHEA:14357"/>
        <dbReference type="ChEBI" id="CHEBI:15378"/>
        <dbReference type="ChEBI" id="CHEBI:30616"/>
        <dbReference type="ChEBI" id="CHEBI:57986"/>
        <dbReference type="ChEBI" id="CHEBI:58210"/>
        <dbReference type="ChEBI" id="CHEBI:456216"/>
        <dbReference type="EC" id="2.7.1.26"/>
    </reaction>
</comment>
<evidence type="ECO:0000256" key="8">
    <source>
        <dbReference type="ARBA" id="ARBA00022630"/>
    </source>
</evidence>
<dbReference type="SUPFAM" id="SSF53448">
    <property type="entry name" value="Nucleotide-diphospho-sugar transferases"/>
    <property type="match status" value="1"/>
</dbReference>
<dbReference type="EMBL" id="FOFB01000001">
    <property type="protein sequence ID" value="SEP57999.1"/>
    <property type="molecule type" value="Genomic_DNA"/>
</dbReference>
<name>A0A1H8Z0E7_9BACT</name>
<keyword evidence="15" id="KW-0067">ATP-binding</keyword>
<dbReference type="SUPFAM" id="SSF82114">
    <property type="entry name" value="Riboflavin kinase-like"/>
    <property type="match status" value="1"/>
</dbReference>
<accession>A0A1H8Z0E7</accession>
<evidence type="ECO:0000256" key="13">
    <source>
        <dbReference type="ARBA" id="ARBA00022777"/>
    </source>
</evidence>
<evidence type="ECO:0000256" key="7">
    <source>
        <dbReference type="ARBA" id="ARBA00018483"/>
    </source>
</evidence>
<dbReference type="GO" id="GO:0005524">
    <property type="term" value="F:ATP binding"/>
    <property type="evidence" value="ECO:0007669"/>
    <property type="project" value="UniProtKB-KW"/>
</dbReference>
<keyword evidence="14" id="KW-0274">FAD</keyword>
<dbReference type="GO" id="GO:0003919">
    <property type="term" value="F:FMN adenylyltransferase activity"/>
    <property type="evidence" value="ECO:0007669"/>
    <property type="project" value="UniProtKB-EC"/>
</dbReference>
<evidence type="ECO:0000313" key="21">
    <source>
        <dbReference type="EMBL" id="SEP57999.1"/>
    </source>
</evidence>
<evidence type="ECO:0000256" key="17">
    <source>
        <dbReference type="ARBA" id="ARBA00032176"/>
    </source>
</evidence>
<dbReference type="UniPathway" id="UPA00277">
    <property type="reaction ID" value="UER00407"/>
</dbReference>
<dbReference type="AlphaFoldDB" id="A0A1H8Z0E7"/>
<dbReference type="InterPro" id="IPR015865">
    <property type="entry name" value="Riboflavin_kinase_bac/euk"/>
</dbReference>
<dbReference type="UniPathway" id="UPA00276">
    <property type="reaction ID" value="UER00406"/>
</dbReference>
<dbReference type="NCBIfam" id="NF004162">
    <property type="entry name" value="PRK05627.1-5"/>
    <property type="match status" value="1"/>
</dbReference>
<dbReference type="OrthoDB" id="9771846at2"/>
<dbReference type="InParanoid" id="A0A1H8Z0E7"/>
<evidence type="ECO:0000256" key="16">
    <source>
        <dbReference type="ARBA" id="ARBA00023268"/>
    </source>
</evidence>